<dbReference type="STRING" id="6689.A0A3R7MVT0"/>
<organism evidence="6 7">
    <name type="scientific">Penaeus vannamei</name>
    <name type="common">Whiteleg shrimp</name>
    <name type="synonym">Litopenaeus vannamei</name>
    <dbReference type="NCBI Taxonomy" id="6689"/>
    <lineage>
        <taxon>Eukaryota</taxon>
        <taxon>Metazoa</taxon>
        <taxon>Ecdysozoa</taxon>
        <taxon>Arthropoda</taxon>
        <taxon>Crustacea</taxon>
        <taxon>Multicrustacea</taxon>
        <taxon>Malacostraca</taxon>
        <taxon>Eumalacostraca</taxon>
        <taxon>Eucarida</taxon>
        <taxon>Decapoda</taxon>
        <taxon>Dendrobranchiata</taxon>
        <taxon>Penaeoidea</taxon>
        <taxon>Penaeidae</taxon>
        <taxon>Penaeus</taxon>
    </lineage>
</organism>
<keyword evidence="7" id="KW-1185">Reference proteome</keyword>
<dbReference type="FunFam" id="2.60.120.290:FF:000005">
    <property type="entry name" value="Procollagen C-endopeptidase enhancer 1"/>
    <property type="match status" value="1"/>
</dbReference>
<sequence length="433" mass="47347">MRGLAVLLILAAAGGQVAADDSRLSTKDCFREGGECIPRNECESNATELTACEEPGAVCCKTSAFRSPLRDDLLGFDALSIEPRVGRCSNRKCRRFYRGWWTSTPENCQPKRRLVMNCRSKNRWCCAPPCSEKPSCRRKKGYCVARESQCEGRVHHKGCRGKMCFCCIPDGTSPPCSCTEQSISVCSPLGSVSVPADGCLSVHSPRYPLAYFDDLSCALSVTTNSRCQLVVDFCDVALEKCTFDTLRIDGGNASGVACGYMDPAPVASSGSSLTFTFSTDSNQRGRGFRLAVASVCAVMKQIVTFLPSSLFTVCQCEYINTTVGEIVSPNYPNQYGNYHDCWMRIVVPEGYILTFTYLLFDLEIGSSCRYDSFKIYDTDSADGPSPSEHRPKFCGTNTPTFTVSSTNDVTLVFKTDSTVLGDGFRIAFESAPV</sequence>
<keyword evidence="2 3" id="KW-1015">Disulfide bond</keyword>
<dbReference type="SUPFAM" id="SSF49854">
    <property type="entry name" value="Spermadhesin, CUB domain"/>
    <property type="match status" value="2"/>
</dbReference>
<feature type="domain" description="CUB" evidence="5">
    <location>
        <begin position="314"/>
        <end position="431"/>
    </location>
</feature>
<dbReference type="AlphaFoldDB" id="A0A3R7MVT0"/>
<protein>
    <submittedName>
        <fullName evidence="6">Putative tolloid-like protein 1</fullName>
    </submittedName>
</protein>
<dbReference type="EMBL" id="QCYY01002369">
    <property type="protein sequence ID" value="ROT70927.1"/>
    <property type="molecule type" value="Genomic_DNA"/>
</dbReference>
<keyword evidence="4" id="KW-0732">Signal</keyword>
<feature type="disulfide bond" evidence="3">
    <location>
        <begin position="314"/>
        <end position="341"/>
    </location>
</feature>
<dbReference type="InterPro" id="IPR000859">
    <property type="entry name" value="CUB_dom"/>
</dbReference>
<evidence type="ECO:0000256" key="2">
    <source>
        <dbReference type="ARBA" id="ARBA00023157"/>
    </source>
</evidence>
<dbReference type="Gene3D" id="2.60.120.290">
    <property type="entry name" value="Spermadhesin, CUB domain"/>
    <property type="match status" value="2"/>
</dbReference>
<reference evidence="6 7" key="2">
    <citation type="submission" date="2019-01" db="EMBL/GenBank/DDBJ databases">
        <title>The decoding of complex shrimp genome reveals the adaptation for benthos swimmer, frequently molting mechanism and breeding impact on genome.</title>
        <authorList>
            <person name="Sun Y."/>
            <person name="Gao Y."/>
            <person name="Yu Y."/>
        </authorList>
    </citation>
    <scope>NUCLEOTIDE SEQUENCE [LARGE SCALE GENOMIC DNA]</scope>
    <source>
        <tissue evidence="6">Muscle</tissue>
    </source>
</reference>
<proteinExistence type="predicted"/>
<accession>A0A3R7MVT0</accession>
<comment type="caution">
    <text evidence="3">Lacks conserved residue(s) required for the propagation of feature annotation.</text>
</comment>
<dbReference type="OrthoDB" id="6345439at2759"/>
<keyword evidence="1" id="KW-0677">Repeat</keyword>
<dbReference type="PANTHER" id="PTHR24251">
    <property type="entry name" value="OVOCHYMASE-RELATED"/>
    <property type="match status" value="1"/>
</dbReference>
<feature type="domain" description="CUB" evidence="5">
    <location>
        <begin position="186"/>
        <end position="295"/>
    </location>
</feature>
<reference evidence="6 7" key="1">
    <citation type="submission" date="2018-04" db="EMBL/GenBank/DDBJ databases">
        <authorList>
            <person name="Zhang X."/>
            <person name="Yuan J."/>
            <person name="Li F."/>
            <person name="Xiang J."/>
        </authorList>
    </citation>
    <scope>NUCLEOTIDE SEQUENCE [LARGE SCALE GENOMIC DNA]</scope>
    <source>
        <tissue evidence="6">Muscle</tissue>
    </source>
</reference>
<dbReference type="CDD" id="cd00041">
    <property type="entry name" value="CUB"/>
    <property type="match status" value="2"/>
</dbReference>
<evidence type="ECO:0000313" key="6">
    <source>
        <dbReference type="EMBL" id="ROT70927.1"/>
    </source>
</evidence>
<feature type="disulfide bond" evidence="3">
    <location>
        <begin position="241"/>
        <end position="258"/>
    </location>
</feature>
<evidence type="ECO:0000259" key="5">
    <source>
        <dbReference type="PROSITE" id="PS01180"/>
    </source>
</evidence>
<dbReference type="InterPro" id="IPR035914">
    <property type="entry name" value="Sperma_CUB_dom_sf"/>
</dbReference>
<dbReference type="Proteomes" id="UP000283509">
    <property type="component" value="Unassembled WGS sequence"/>
</dbReference>
<evidence type="ECO:0000256" key="4">
    <source>
        <dbReference type="SAM" id="SignalP"/>
    </source>
</evidence>
<feature type="signal peptide" evidence="4">
    <location>
        <begin position="1"/>
        <end position="19"/>
    </location>
</feature>
<evidence type="ECO:0000313" key="7">
    <source>
        <dbReference type="Proteomes" id="UP000283509"/>
    </source>
</evidence>
<comment type="caution">
    <text evidence="6">The sequence shown here is derived from an EMBL/GenBank/DDBJ whole genome shotgun (WGS) entry which is preliminary data.</text>
</comment>
<dbReference type="Pfam" id="PF00431">
    <property type="entry name" value="CUB"/>
    <property type="match status" value="2"/>
</dbReference>
<gene>
    <name evidence="6" type="ORF">C7M84_010768</name>
</gene>
<dbReference type="PROSITE" id="PS01180">
    <property type="entry name" value="CUB"/>
    <property type="match status" value="2"/>
</dbReference>
<evidence type="ECO:0000256" key="3">
    <source>
        <dbReference type="PROSITE-ProRule" id="PRU00059"/>
    </source>
</evidence>
<dbReference type="SMART" id="SM00042">
    <property type="entry name" value="CUB"/>
    <property type="match status" value="2"/>
</dbReference>
<evidence type="ECO:0000256" key="1">
    <source>
        <dbReference type="ARBA" id="ARBA00022737"/>
    </source>
</evidence>
<name>A0A3R7MVT0_PENVA</name>
<feature type="chain" id="PRO_5018609158" evidence="4">
    <location>
        <begin position="20"/>
        <end position="433"/>
    </location>
</feature>